<dbReference type="Proteomes" id="UP001417504">
    <property type="component" value="Unassembled WGS sequence"/>
</dbReference>
<reference evidence="1 2" key="1">
    <citation type="submission" date="2024-01" db="EMBL/GenBank/DDBJ databases">
        <title>Genome assemblies of Stephania.</title>
        <authorList>
            <person name="Yang L."/>
        </authorList>
    </citation>
    <scope>NUCLEOTIDE SEQUENCE [LARGE SCALE GENOMIC DNA]</scope>
    <source>
        <strain evidence="1">QJT</strain>
        <tissue evidence="1">Leaf</tissue>
    </source>
</reference>
<comment type="caution">
    <text evidence="1">The sequence shown here is derived from an EMBL/GenBank/DDBJ whole genome shotgun (WGS) entry which is preliminary data.</text>
</comment>
<sequence>MIKEKHHTHNIKHLYIYPFMKSNWNALLITEEVAWINLALHLHQPIEITIEILYTPNLCFFVACTAINPVLSQIKISVIQICTSRLL</sequence>
<proteinExistence type="predicted"/>
<keyword evidence="2" id="KW-1185">Reference proteome</keyword>
<protein>
    <submittedName>
        <fullName evidence="1">Uncharacterized protein</fullName>
    </submittedName>
</protein>
<accession>A0AAP0HP84</accession>
<dbReference type="EMBL" id="JBBNAE010000010">
    <property type="protein sequence ID" value="KAK9091546.1"/>
    <property type="molecule type" value="Genomic_DNA"/>
</dbReference>
<dbReference type="AlphaFoldDB" id="A0AAP0HP84"/>
<evidence type="ECO:0000313" key="2">
    <source>
        <dbReference type="Proteomes" id="UP001417504"/>
    </source>
</evidence>
<evidence type="ECO:0000313" key="1">
    <source>
        <dbReference type="EMBL" id="KAK9091546.1"/>
    </source>
</evidence>
<organism evidence="1 2">
    <name type="scientific">Stephania japonica</name>
    <dbReference type="NCBI Taxonomy" id="461633"/>
    <lineage>
        <taxon>Eukaryota</taxon>
        <taxon>Viridiplantae</taxon>
        <taxon>Streptophyta</taxon>
        <taxon>Embryophyta</taxon>
        <taxon>Tracheophyta</taxon>
        <taxon>Spermatophyta</taxon>
        <taxon>Magnoliopsida</taxon>
        <taxon>Ranunculales</taxon>
        <taxon>Menispermaceae</taxon>
        <taxon>Menispermoideae</taxon>
        <taxon>Cissampelideae</taxon>
        <taxon>Stephania</taxon>
    </lineage>
</organism>
<name>A0AAP0HP84_9MAGN</name>
<gene>
    <name evidence="1" type="ORF">Sjap_024723</name>
</gene>